<evidence type="ECO:0000313" key="3">
    <source>
        <dbReference type="Proteomes" id="UP000026922"/>
    </source>
</evidence>
<evidence type="ECO:0000259" key="1">
    <source>
        <dbReference type="Pfam" id="PF01636"/>
    </source>
</evidence>
<dbReference type="AlphaFoldDB" id="A0A061JFP6"/>
<dbReference type="InterPro" id="IPR011009">
    <property type="entry name" value="Kinase-like_dom_sf"/>
</dbReference>
<evidence type="ECO:0000313" key="2">
    <source>
        <dbReference type="EMBL" id="ETZ04486.1"/>
    </source>
</evidence>
<keyword evidence="2" id="KW-0167">Capsid protein</keyword>
<dbReference type="SUPFAM" id="SSF56112">
    <property type="entry name" value="Protein kinase-like (PK-like)"/>
    <property type="match status" value="1"/>
</dbReference>
<sequence length="339" mass="38708">MLIKPNLKDEEIIACLRDAYGLTIDKVLFLPLGADFNTAVYRVTTNNGSDYFLKLRSGEFLEASVSVPKYLVDLGIKQVTPPLATKTEQLWTSLASFKAILYPYVEGRNGVEAKLSEDQWAQFGAAIKTLHSADIPASITKDVPRESFSSKWRETVKAFLIRIESEVFEEPVAVKMALFLKSKNSEILKLVERAEELALAIQKQPIDYVLCHADMHGWNLFVDKENALYIVDWDTLIFAPVERDLMFIGAGIWDSSLTAAEEESLFYQGYGQTKINQDAMAYYRFERIIQDIGDYCEYIFLSDEGGDDRMQYFEYLQSNFRTNGTIEMAYQADRMREAI</sequence>
<reference evidence="2 3" key="1">
    <citation type="journal article" date="2013" name="Genome Announc.">
        <title>Draft Genome Sequence of Holospora undulata Strain HU1, a Micronucleus-Specific Symbiont of the Ciliate Paramecium caudatum.</title>
        <authorList>
            <person name="Dohra H."/>
            <person name="Suzuki H."/>
            <person name="Suzuki T."/>
            <person name="Tanaka K."/>
            <person name="Fujishima M."/>
        </authorList>
    </citation>
    <scope>NUCLEOTIDE SEQUENCE [LARGE SCALE GENOMIC DNA]</scope>
    <source>
        <strain evidence="2 3">HU1</strain>
    </source>
</reference>
<dbReference type="Gene3D" id="1.20.58.840">
    <property type="match status" value="1"/>
</dbReference>
<name>A0A061JFP6_9PROT</name>
<protein>
    <submittedName>
        <fullName evidence="2">Spore coat protein, CotS family</fullName>
    </submittedName>
</protein>
<dbReference type="Proteomes" id="UP000026922">
    <property type="component" value="Unassembled WGS sequence"/>
</dbReference>
<dbReference type="Pfam" id="PF01636">
    <property type="entry name" value="APH"/>
    <property type="match status" value="1"/>
</dbReference>
<gene>
    <name evidence="2" type="ORF">K737_301102</name>
</gene>
<dbReference type="Gene3D" id="1.10.510.10">
    <property type="entry name" value="Transferase(Phosphotransferase) domain 1"/>
    <property type="match status" value="1"/>
</dbReference>
<accession>A0A061JFP6</accession>
<organism evidence="2 3">
    <name type="scientific">Holospora undulata HU1</name>
    <dbReference type="NCBI Taxonomy" id="1321371"/>
    <lineage>
        <taxon>Bacteria</taxon>
        <taxon>Pseudomonadati</taxon>
        <taxon>Pseudomonadota</taxon>
        <taxon>Alphaproteobacteria</taxon>
        <taxon>Holosporales</taxon>
        <taxon>Holosporaceae</taxon>
        <taxon>Holospora</taxon>
    </lineage>
</organism>
<feature type="domain" description="Aminoglycoside phosphotransferase" evidence="1">
    <location>
        <begin position="31"/>
        <end position="261"/>
    </location>
</feature>
<dbReference type="Gene3D" id="3.30.200.20">
    <property type="entry name" value="Phosphorylase Kinase, domain 1"/>
    <property type="match status" value="1"/>
</dbReference>
<comment type="caution">
    <text evidence="2">The sequence shown here is derived from an EMBL/GenBank/DDBJ whole genome shotgun (WGS) entry which is preliminary data.</text>
</comment>
<dbReference type="InterPro" id="IPR002575">
    <property type="entry name" value="Aminoglycoside_PTrfase"/>
</dbReference>
<dbReference type="RefSeq" id="WP_006294510.1">
    <property type="nucleotide sequence ID" value="NZ_ARPM03000192.1"/>
</dbReference>
<proteinExistence type="predicted"/>
<keyword evidence="2" id="KW-0946">Virion</keyword>
<dbReference type="EMBL" id="ARPM03000192">
    <property type="protein sequence ID" value="ETZ04486.1"/>
    <property type="molecule type" value="Genomic_DNA"/>
</dbReference>
<keyword evidence="3" id="KW-1185">Reference proteome</keyword>